<evidence type="ECO:0000256" key="1">
    <source>
        <dbReference type="ARBA" id="ARBA00022741"/>
    </source>
</evidence>
<keyword evidence="2 4" id="KW-0342">GTP-binding</keyword>
<dbReference type="InterPro" id="IPR023179">
    <property type="entry name" value="GTP-bd_ortho_bundle_sf"/>
</dbReference>
<keyword evidence="4" id="KW-0496">Mitochondrion</keyword>
<keyword evidence="1 4" id="KW-0547">Nucleotide-binding</keyword>
<dbReference type="InterPro" id="IPR016478">
    <property type="entry name" value="GTPase_MTG1"/>
</dbReference>
<dbReference type="PANTHER" id="PTHR45782">
    <property type="entry name" value="MITOCHONDRIAL RIBOSOME-ASSOCIATED GTPASE 1"/>
    <property type="match status" value="1"/>
</dbReference>
<proteinExistence type="inferred from homology"/>
<evidence type="ECO:0000313" key="6">
    <source>
        <dbReference type="Proteomes" id="UP001652625"/>
    </source>
</evidence>
<dbReference type="Proteomes" id="UP001652625">
    <property type="component" value="Chromosome 14"/>
</dbReference>
<name>A0ABM4DFG3_HYDVU</name>
<dbReference type="GeneID" id="101239907"/>
<evidence type="ECO:0000259" key="5">
    <source>
        <dbReference type="Pfam" id="PF01926"/>
    </source>
</evidence>
<evidence type="ECO:0000256" key="4">
    <source>
        <dbReference type="PIRNR" id="PIRNR006230"/>
    </source>
</evidence>
<organism evidence="6 7">
    <name type="scientific">Hydra vulgaris</name>
    <name type="common">Hydra</name>
    <name type="synonym">Hydra attenuata</name>
    <dbReference type="NCBI Taxonomy" id="6087"/>
    <lineage>
        <taxon>Eukaryota</taxon>
        <taxon>Metazoa</taxon>
        <taxon>Cnidaria</taxon>
        <taxon>Hydrozoa</taxon>
        <taxon>Hydroidolina</taxon>
        <taxon>Anthoathecata</taxon>
        <taxon>Aplanulata</taxon>
        <taxon>Hydridae</taxon>
        <taxon>Hydra</taxon>
    </lineage>
</organism>
<dbReference type="InterPro" id="IPR006073">
    <property type="entry name" value="GTP-bd"/>
</dbReference>
<comment type="similarity">
    <text evidence="4">Belongs to the TRAFAC class YlqF/YawG GTPase family. MTG1 subfamily.</text>
</comment>
<dbReference type="SUPFAM" id="SSF52540">
    <property type="entry name" value="P-loop containing nucleoside triphosphate hydrolases"/>
    <property type="match status" value="1"/>
</dbReference>
<keyword evidence="6" id="KW-1185">Reference proteome</keyword>
<accession>A0ABM4DFG3</accession>
<gene>
    <name evidence="7" type="primary">LOC101239907</name>
</gene>
<evidence type="ECO:0000256" key="3">
    <source>
        <dbReference type="ARBA" id="ARBA00045284"/>
    </source>
</evidence>
<dbReference type="PANTHER" id="PTHR45782:SF4">
    <property type="entry name" value="MITOCHONDRIAL RIBOSOME-ASSOCIATED GTPASE 1"/>
    <property type="match status" value="1"/>
</dbReference>
<protein>
    <recommendedName>
        <fullName evidence="4">Mitochondrial GTPase 1</fullName>
    </recommendedName>
</protein>
<feature type="domain" description="G" evidence="5">
    <location>
        <begin position="147"/>
        <end position="213"/>
    </location>
</feature>
<dbReference type="Gene3D" id="1.10.1580.10">
    <property type="match status" value="1"/>
</dbReference>
<dbReference type="Pfam" id="PF01926">
    <property type="entry name" value="MMR_HSR1"/>
    <property type="match status" value="1"/>
</dbReference>
<dbReference type="InterPro" id="IPR027417">
    <property type="entry name" value="P-loop_NTPase"/>
</dbReference>
<dbReference type="Gene3D" id="3.40.50.300">
    <property type="entry name" value="P-loop containing nucleotide triphosphate hydrolases"/>
    <property type="match status" value="1"/>
</dbReference>
<dbReference type="RefSeq" id="XP_065673147.1">
    <property type="nucleotide sequence ID" value="XM_065817075.1"/>
</dbReference>
<dbReference type="CDD" id="cd01856">
    <property type="entry name" value="YlqF"/>
    <property type="match status" value="1"/>
</dbReference>
<comment type="subcellular location">
    <subcellularLocation>
        <location evidence="4">Mitochondrion inner membrane</location>
        <topology evidence="4">Peripheral membrane protein</topology>
    </subcellularLocation>
</comment>
<evidence type="ECO:0000313" key="7">
    <source>
        <dbReference type="RefSeq" id="XP_065673147.1"/>
    </source>
</evidence>
<dbReference type="PIRSF" id="PIRSF006230">
    <property type="entry name" value="MG442"/>
    <property type="match status" value="1"/>
</dbReference>
<evidence type="ECO:0000256" key="2">
    <source>
        <dbReference type="ARBA" id="ARBA00023134"/>
    </source>
</evidence>
<reference evidence="7" key="1">
    <citation type="submission" date="2025-08" db="UniProtKB">
        <authorList>
            <consortium name="RefSeq"/>
        </authorList>
    </citation>
    <scope>IDENTIFICATION</scope>
</reference>
<comment type="function">
    <text evidence="3 4">Plays a role in the regulation of the mitochondrial ribosome assembly and of translational activity. Displays mitochondrial GTPase activity.</text>
</comment>
<sequence length="311" mass="35779">MQMRAKFDFPIYFNKDVFFKVLPYHMVRGLQIMRAKVNRCDCVIEIRDARVPLSCLNPDFEDLYVRKPRIILINKIDLADFSKTQSLAKSIESKNTPVIFTNSKTHFEESANQLLPLLKDIFTHSNEIEAKEKNIQQIKLRDKQYQVLVCGIPNVGKSSFINAARRHYMSCGGKATRVGKLPGVTKSVLNYINISRSPRIRILDTPGISVPHIEDPFVGIKLALTGTFPDHVIGEEVIADFLLYFLNKENNLKYLDFCGLDFPCDEFDAVIKSLASKYNLRKYNGDPDYRKCSIMFVKAFREKQFGRFTLD</sequence>